<dbReference type="InterPro" id="IPR016135">
    <property type="entry name" value="UBQ-conjugating_enzyme/RWD"/>
</dbReference>
<feature type="domain" description="RWD" evidence="6">
    <location>
        <begin position="6"/>
        <end position="111"/>
    </location>
</feature>
<evidence type="ECO:0000259" key="6">
    <source>
        <dbReference type="PROSITE" id="PS50908"/>
    </source>
</evidence>
<evidence type="ECO:0000256" key="1">
    <source>
        <dbReference type="ARBA" id="ARBA00022771"/>
    </source>
</evidence>
<evidence type="ECO:0000256" key="4">
    <source>
        <dbReference type="SAM" id="MobiDB-lite"/>
    </source>
</evidence>
<dbReference type="SMART" id="SM00591">
    <property type="entry name" value="RWD"/>
    <property type="match status" value="1"/>
</dbReference>
<dbReference type="PANTHER" id="PTHR13198:SF4">
    <property type="entry name" value="E3 UBIQUITIN-PROTEIN LIGASE RNF25"/>
    <property type="match status" value="1"/>
</dbReference>
<feature type="domain" description="RING-type" evidence="5">
    <location>
        <begin position="119"/>
        <end position="182"/>
    </location>
</feature>
<dbReference type="GO" id="GO:0008270">
    <property type="term" value="F:zinc ion binding"/>
    <property type="evidence" value="ECO:0007669"/>
    <property type="project" value="UniProtKB-KW"/>
</dbReference>
<keyword evidence="1 3" id="KW-0479">Metal-binding</keyword>
<dbReference type="AlphaFoldDB" id="A0A915C2P3"/>
<accession>A0A915C2P3</accession>
<dbReference type="SUPFAM" id="SSF54495">
    <property type="entry name" value="UBC-like"/>
    <property type="match status" value="1"/>
</dbReference>
<protein>
    <submittedName>
        <fullName evidence="8">E3 ubiquitin-protein ligase RNF25</fullName>
    </submittedName>
</protein>
<organism evidence="7 8">
    <name type="scientific">Parascaris univalens</name>
    <name type="common">Nematode worm</name>
    <dbReference type="NCBI Taxonomy" id="6257"/>
    <lineage>
        <taxon>Eukaryota</taxon>
        <taxon>Metazoa</taxon>
        <taxon>Ecdysozoa</taxon>
        <taxon>Nematoda</taxon>
        <taxon>Chromadorea</taxon>
        <taxon>Rhabditida</taxon>
        <taxon>Spirurina</taxon>
        <taxon>Ascaridomorpha</taxon>
        <taxon>Ascaridoidea</taxon>
        <taxon>Ascarididae</taxon>
        <taxon>Parascaris</taxon>
    </lineage>
</organism>
<dbReference type="GO" id="GO:0005634">
    <property type="term" value="C:nucleus"/>
    <property type="evidence" value="ECO:0007669"/>
    <property type="project" value="TreeGrafter"/>
</dbReference>
<dbReference type="WBParaSite" id="PgR077_g005_t04">
    <property type="protein sequence ID" value="PgR077_g005_t04"/>
    <property type="gene ID" value="PgR077_g005"/>
</dbReference>
<dbReference type="SUPFAM" id="SSF57850">
    <property type="entry name" value="RING/U-box"/>
    <property type="match status" value="1"/>
</dbReference>
<feature type="compositionally biased region" description="Basic and acidic residues" evidence="4">
    <location>
        <begin position="333"/>
        <end position="349"/>
    </location>
</feature>
<evidence type="ECO:0000313" key="8">
    <source>
        <dbReference type="WBParaSite" id="PgR077_g005_t04"/>
    </source>
</evidence>
<evidence type="ECO:0000256" key="3">
    <source>
        <dbReference type="PROSITE-ProRule" id="PRU00175"/>
    </source>
</evidence>
<dbReference type="InterPro" id="IPR039133">
    <property type="entry name" value="RNF25"/>
</dbReference>
<dbReference type="Pfam" id="PF05773">
    <property type="entry name" value="RWD"/>
    <property type="match status" value="1"/>
</dbReference>
<reference evidence="8" key="1">
    <citation type="submission" date="2022-11" db="UniProtKB">
        <authorList>
            <consortium name="WormBaseParasite"/>
        </authorList>
    </citation>
    <scope>IDENTIFICATION</scope>
</reference>
<sequence>MVEDDSELEALESIFGDDLSIVKREDRVLLEMNVHPLESALHSPPTIRVTIEIGCNYPAVSPKVRLWQPRGVDEKNVNELNRQVDVFVSNNLDMPILYDIFRKVQEYLEDMQGCPDAVCPICLNDFTSQQPSIRTHCDHYVHRPCFATYVNYSRNEIQRELAEWPDDMKHKVDQVIRCPMCREVLEDEECAEANSCEGWERYQAMNMYEFDWNKWRETLRKWDVLLERQRVNGGLIDLDEERHRFLITDDTVLVRPVNPAPVAMDEQTERRSEVNEMIANTMRSYRRRNRRPLRGGGMRDRGMLREGVGEASKLPEACEHVTSSSCMSGAGRSRGDAVRSHKGVPYRERSNKVAGAVEVLQQPKTSCS</sequence>
<evidence type="ECO:0000256" key="2">
    <source>
        <dbReference type="ARBA" id="ARBA00022833"/>
    </source>
</evidence>
<dbReference type="InterPro" id="IPR001841">
    <property type="entry name" value="Znf_RING"/>
</dbReference>
<evidence type="ECO:0000313" key="7">
    <source>
        <dbReference type="Proteomes" id="UP000887569"/>
    </source>
</evidence>
<dbReference type="InterPro" id="IPR013083">
    <property type="entry name" value="Znf_RING/FYVE/PHD"/>
</dbReference>
<keyword evidence="2" id="KW-0862">Zinc</keyword>
<dbReference type="Gene3D" id="3.30.40.10">
    <property type="entry name" value="Zinc/RING finger domain, C3HC4 (zinc finger)"/>
    <property type="match status" value="1"/>
</dbReference>
<dbReference type="Proteomes" id="UP000887569">
    <property type="component" value="Unplaced"/>
</dbReference>
<proteinExistence type="predicted"/>
<keyword evidence="1 3" id="KW-0863">Zinc-finger</keyword>
<dbReference type="GO" id="GO:0016567">
    <property type="term" value="P:protein ubiquitination"/>
    <property type="evidence" value="ECO:0007669"/>
    <property type="project" value="TreeGrafter"/>
</dbReference>
<dbReference type="SMART" id="SM00184">
    <property type="entry name" value="RING"/>
    <property type="match status" value="1"/>
</dbReference>
<dbReference type="GO" id="GO:0061630">
    <property type="term" value="F:ubiquitin protein ligase activity"/>
    <property type="evidence" value="ECO:0007669"/>
    <property type="project" value="InterPro"/>
</dbReference>
<dbReference type="PROSITE" id="PS50908">
    <property type="entry name" value="RWD"/>
    <property type="match status" value="1"/>
</dbReference>
<dbReference type="PROSITE" id="PS50089">
    <property type="entry name" value="ZF_RING_2"/>
    <property type="match status" value="1"/>
</dbReference>
<feature type="region of interest" description="Disordered" evidence="4">
    <location>
        <begin position="324"/>
        <end position="349"/>
    </location>
</feature>
<dbReference type="InterPro" id="IPR006575">
    <property type="entry name" value="RWD_dom"/>
</dbReference>
<dbReference type="CDD" id="cd23823">
    <property type="entry name" value="RWD_GCN2"/>
    <property type="match status" value="1"/>
</dbReference>
<name>A0A915C2P3_PARUN</name>
<dbReference type="PANTHER" id="PTHR13198">
    <property type="entry name" value="RING FINGER PROTEIN 25"/>
    <property type="match status" value="1"/>
</dbReference>
<keyword evidence="7" id="KW-1185">Reference proteome</keyword>
<dbReference type="Gene3D" id="3.10.110.10">
    <property type="entry name" value="Ubiquitin Conjugating Enzyme"/>
    <property type="match status" value="1"/>
</dbReference>
<evidence type="ECO:0000259" key="5">
    <source>
        <dbReference type="PROSITE" id="PS50089"/>
    </source>
</evidence>